<feature type="transmembrane region" description="Helical" evidence="5">
    <location>
        <begin position="51"/>
        <end position="69"/>
    </location>
</feature>
<dbReference type="Proteomes" id="UP000318126">
    <property type="component" value="Unassembled WGS sequence"/>
</dbReference>
<evidence type="ECO:0000313" key="8">
    <source>
        <dbReference type="Proteomes" id="UP000318126"/>
    </source>
</evidence>
<dbReference type="RefSeq" id="WP_144042109.1">
    <property type="nucleotide sequence ID" value="NZ_BMPL01000034.1"/>
</dbReference>
<keyword evidence="4 5" id="KW-0472">Membrane</keyword>
<keyword evidence="2 5" id="KW-0812">Transmembrane</keyword>
<accession>A0A553JJ08</accession>
<evidence type="ECO:0000313" key="7">
    <source>
        <dbReference type="EMBL" id="TRY12388.1"/>
    </source>
</evidence>
<dbReference type="Pfam" id="PF01957">
    <property type="entry name" value="NfeD"/>
    <property type="match status" value="1"/>
</dbReference>
<keyword evidence="8" id="KW-1185">Reference proteome</keyword>
<protein>
    <submittedName>
        <fullName evidence="7">NfeD family protein</fullName>
    </submittedName>
</protein>
<gene>
    <name evidence="7" type="ORF">FN961_20885</name>
</gene>
<proteinExistence type="predicted"/>
<comment type="caution">
    <text evidence="7">The sequence shown here is derived from an EMBL/GenBank/DDBJ whole genome shotgun (WGS) entry which is preliminary data.</text>
</comment>
<feature type="domain" description="NfeD-like C-terminal" evidence="6">
    <location>
        <begin position="104"/>
        <end position="148"/>
    </location>
</feature>
<dbReference type="GO" id="GO:0005886">
    <property type="term" value="C:plasma membrane"/>
    <property type="evidence" value="ECO:0007669"/>
    <property type="project" value="TreeGrafter"/>
</dbReference>
<evidence type="ECO:0000256" key="4">
    <source>
        <dbReference type="ARBA" id="ARBA00023136"/>
    </source>
</evidence>
<dbReference type="EMBL" id="VKGK01000034">
    <property type="protein sequence ID" value="TRY12388.1"/>
    <property type="molecule type" value="Genomic_DNA"/>
</dbReference>
<sequence>MELTNPIIIWGCIGLVLMLAELVIPGGIVILLGGACLVVASALGIGLVEGIVQSLTLWFIASIVLLLGFRQVTQKLVGGDSHVDNTDEELDIYNKIALVKETIGPAQHAGRIEFQGTEWSALGDGSEIAAGTQVRIICRENIGLIVEPVNSSK</sequence>
<evidence type="ECO:0000259" key="6">
    <source>
        <dbReference type="Pfam" id="PF01957"/>
    </source>
</evidence>
<evidence type="ECO:0000256" key="1">
    <source>
        <dbReference type="ARBA" id="ARBA00004141"/>
    </source>
</evidence>
<name>A0A553JJ08_SHEHA</name>
<evidence type="ECO:0000256" key="5">
    <source>
        <dbReference type="SAM" id="Phobius"/>
    </source>
</evidence>
<dbReference type="InterPro" id="IPR052165">
    <property type="entry name" value="Membrane_assoc_protease"/>
</dbReference>
<evidence type="ECO:0000256" key="2">
    <source>
        <dbReference type="ARBA" id="ARBA00022692"/>
    </source>
</evidence>
<dbReference type="OrthoDB" id="338089at2"/>
<dbReference type="Gene3D" id="2.40.50.140">
    <property type="entry name" value="Nucleic acid-binding proteins"/>
    <property type="match status" value="1"/>
</dbReference>
<dbReference type="PANTHER" id="PTHR33507:SF3">
    <property type="entry name" value="INNER MEMBRANE PROTEIN YBBJ"/>
    <property type="match status" value="1"/>
</dbReference>
<reference evidence="8" key="1">
    <citation type="submission" date="2019-07" db="EMBL/GenBank/DDBJ databases">
        <title>Shewanella sp. YLB-08 draft genomic sequence.</title>
        <authorList>
            <person name="Yu L."/>
        </authorList>
    </citation>
    <scope>NUCLEOTIDE SEQUENCE [LARGE SCALE GENOMIC DNA]</scope>
    <source>
        <strain evidence="8">JCM 20706</strain>
    </source>
</reference>
<feature type="transmembrane region" description="Helical" evidence="5">
    <location>
        <begin position="12"/>
        <end position="45"/>
    </location>
</feature>
<comment type="subcellular location">
    <subcellularLocation>
        <location evidence="1">Membrane</location>
        <topology evidence="1">Multi-pass membrane protein</topology>
    </subcellularLocation>
</comment>
<dbReference type="InterPro" id="IPR012340">
    <property type="entry name" value="NA-bd_OB-fold"/>
</dbReference>
<organism evidence="7 8">
    <name type="scientific">Shewanella hanedai</name>
    <name type="common">Alteromonas hanedai</name>
    <dbReference type="NCBI Taxonomy" id="25"/>
    <lineage>
        <taxon>Bacteria</taxon>
        <taxon>Pseudomonadati</taxon>
        <taxon>Pseudomonadota</taxon>
        <taxon>Gammaproteobacteria</taxon>
        <taxon>Alteromonadales</taxon>
        <taxon>Shewanellaceae</taxon>
        <taxon>Shewanella</taxon>
    </lineage>
</organism>
<evidence type="ECO:0000256" key="3">
    <source>
        <dbReference type="ARBA" id="ARBA00022989"/>
    </source>
</evidence>
<dbReference type="AlphaFoldDB" id="A0A553JJ08"/>
<keyword evidence="3 5" id="KW-1133">Transmembrane helix</keyword>
<dbReference type="InterPro" id="IPR002810">
    <property type="entry name" value="NfeD-like_C"/>
</dbReference>
<dbReference type="PANTHER" id="PTHR33507">
    <property type="entry name" value="INNER MEMBRANE PROTEIN YBBJ"/>
    <property type="match status" value="1"/>
</dbReference>